<dbReference type="NCBIfam" id="TIGR00360">
    <property type="entry name" value="ComEC_N-term"/>
    <property type="match status" value="1"/>
</dbReference>
<name>A0A0W7WP89_9RHOB</name>
<evidence type="ECO:0000256" key="2">
    <source>
        <dbReference type="ARBA" id="ARBA00022475"/>
    </source>
</evidence>
<dbReference type="Pfam" id="PF13567">
    <property type="entry name" value="DUF4131"/>
    <property type="match status" value="1"/>
</dbReference>
<evidence type="ECO:0000256" key="5">
    <source>
        <dbReference type="ARBA" id="ARBA00023136"/>
    </source>
</evidence>
<feature type="domain" description="DUF4131" evidence="8">
    <location>
        <begin position="43"/>
        <end position="195"/>
    </location>
</feature>
<protein>
    <submittedName>
        <fullName evidence="9">Competence protein</fullName>
    </submittedName>
</protein>
<evidence type="ECO:0000259" key="8">
    <source>
        <dbReference type="Pfam" id="PF13567"/>
    </source>
</evidence>
<feature type="transmembrane region" description="Helical" evidence="6">
    <location>
        <begin position="459"/>
        <end position="479"/>
    </location>
</feature>
<accession>A0A0W7WP89</accession>
<feature type="transmembrane region" description="Helical" evidence="6">
    <location>
        <begin position="20"/>
        <end position="37"/>
    </location>
</feature>
<dbReference type="PANTHER" id="PTHR30619">
    <property type="entry name" value="DNA INTERNALIZATION/COMPETENCE PROTEIN COMEC/REC2"/>
    <property type="match status" value="1"/>
</dbReference>
<dbReference type="PANTHER" id="PTHR30619:SF1">
    <property type="entry name" value="RECOMBINATION PROTEIN 2"/>
    <property type="match status" value="1"/>
</dbReference>
<dbReference type="AlphaFoldDB" id="A0A0W7WP89"/>
<feature type="transmembrane region" description="Helical" evidence="6">
    <location>
        <begin position="259"/>
        <end position="285"/>
    </location>
</feature>
<comment type="caution">
    <text evidence="9">The sequence shown here is derived from an EMBL/GenBank/DDBJ whole genome shotgun (WGS) entry which is preliminary data.</text>
</comment>
<dbReference type="RefSeq" id="WP_058860324.1">
    <property type="nucleotide sequence ID" value="NZ_LPXO01000001.1"/>
</dbReference>
<dbReference type="InterPro" id="IPR025405">
    <property type="entry name" value="DUF4131"/>
</dbReference>
<proteinExistence type="predicted"/>
<evidence type="ECO:0000256" key="6">
    <source>
        <dbReference type="SAM" id="Phobius"/>
    </source>
</evidence>
<feature type="transmembrane region" description="Helical" evidence="6">
    <location>
        <begin position="394"/>
        <end position="416"/>
    </location>
</feature>
<feature type="transmembrane region" description="Helical" evidence="6">
    <location>
        <begin position="297"/>
        <end position="319"/>
    </location>
</feature>
<evidence type="ECO:0000256" key="1">
    <source>
        <dbReference type="ARBA" id="ARBA00004651"/>
    </source>
</evidence>
<organism evidence="9 10">
    <name type="scientific">Pseudoponticoccus marisrubri</name>
    <dbReference type="NCBI Taxonomy" id="1685382"/>
    <lineage>
        <taxon>Bacteria</taxon>
        <taxon>Pseudomonadati</taxon>
        <taxon>Pseudomonadota</taxon>
        <taxon>Alphaproteobacteria</taxon>
        <taxon>Rhodobacterales</taxon>
        <taxon>Roseobacteraceae</taxon>
        <taxon>Pseudoponticoccus</taxon>
    </lineage>
</organism>
<evidence type="ECO:0000313" key="9">
    <source>
        <dbReference type="EMBL" id="KUF12378.1"/>
    </source>
</evidence>
<dbReference type="Proteomes" id="UP000054396">
    <property type="component" value="Unassembled WGS sequence"/>
</dbReference>
<feature type="transmembrane region" description="Helical" evidence="6">
    <location>
        <begin position="340"/>
        <end position="357"/>
    </location>
</feature>
<dbReference type="Pfam" id="PF03772">
    <property type="entry name" value="Competence"/>
    <property type="match status" value="1"/>
</dbReference>
<keyword evidence="3 6" id="KW-0812">Transmembrane</keyword>
<keyword evidence="2" id="KW-1003">Cell membrane</keyword>
<dbReference type="STRING" id="1685382.AVJ23_01205"/>
<feature type="domain" description="ComEC/Rec2-related protein" evidence="7">
    <location>
        <begin position="236"/>
        <end position="511"/>
    </location>
</feature>
<dbReference type="EMBL" id="LPXO01000001">
    <property type="protein sequence ID" value="KUF12378.1"/>
    <property type="molecule type" value="Genomic_DNA"/>
</dbReference>
<feature type="transmembrane region" description="Helical" evidence="6">
    <location>
        <begin position="491"/>
        <end position="510"/>
    </location>
</feature>
<reference evidence="9 10" key="1">
    <citation type="submission" date="2015-12" db="EMBL/GenBank/DDBJ databases">
        <authorList>
            <person name="Shamseldin A."/>
            <person name="Moawad H."/>
            <person name="Abd El-Rahim W.M."/>
            <person name="Sadowsky M.J."/>
        </authorList>
    </citation>
    <scope>NUCLEOTIDE SEQUENCE [LARGE SCALE GENOMIC DNA]</scope>
    <source>
        <strain evidence="9 10">SJ5A-1</strain>
    </source>
</reference>
<evidence type="ECO:0000256" key="3">
    <source>
        <dbReference type="ARBA" id="ARBA00022692"/>
    </source>
</evidence>
<comment type="subcellular location">
    <subcellularLocation>
        <location evidence="1">Cell membrane</location>
        <topology evidence="1">Multi-pass membrane protein</topology>
    </subcellularLocation>
</comment>
<keyword evidence="10" id="KW-1185">Reference proteome</keyword>
<dbReference type="InterPro" id="IPR004477">
    <property type="entry name" value="ComEC_N"/>
</dbReference>
<dbReference type="OrthoDB" id="9790149at2"/>
<sequence>MGQAFQWLERVVIGQRGHLFPWVPVCLAGGIGLYFALRVEPAPAVLAACGLAGLAVFGQARAGAVFGPLLAALALVALGVALAGARAHQVAGPVLDFRYYGAIEGRVVRIDRSASDALRLTLDRVVLERMDPDDTPLRVRVSLHGTQGFYDPEPGATVILTGHLSPPGGAVEPGGFDFRRHAWFLQLGAVGYTRNPVLMLEPPGAGLPLFRARMWLSERVQARLPGETGAFAAAIMSGDRSGMGEDTLQALRDTNLAHLLAISGLHMGLLAGFVFAALRLALLLLPWTRHCWPVKKVAAFGALWAAAGYLALSGGNVATERAFIMAAAALCALMLDRRALSLRSVAVAALVVLMLRPEALLGPGFQMSFAATTALVAVFEQVSRAQRSWRPPPWLGAVLSVVVSSAVAGAATAPVGMAHFNQAAPYGLLANLVSVPVMGMLVVPMGVVAALLMPLGWDGAALAVMGLGLDWILAVAHHVAAWEGAVRHVKAPMPAVLPLLALGGLILCLWRGPGRLAGLAPAALGLTLWVVTERPAILVNDTGTLVGVMTPEGRALSRARGSGFVANTWLENDGQGGVQEGAAELWPDRPAKRTARAVLEGATLVHLQGKRATEAWTGCAKGQILVTSAPLRLSGGCEILDPDRLRRTGAVAYWPAEDGWRRVTDADRAGTRLWHRRPKAEERRVAQADQ</sequence>
<dbReference type="InterPro" id="IPR052159">
    <property type="entry name" value="Competence_DNA_uptake"/>
</dbReference>
<dbReference type="GO" id="GO:0005886">
    <property type="term" value="C:plasma membrane"/>
    <property type="evidence" value="ECO:0007669"/>
    <property type="project" value="UniProtKB-SubCell"/>
</dbReference>
<feature type="transmembrane region" description="Helical" evidence="6">
    <location>
        <begin position="428"/>
        <end position="452"/>
    </location>
</feature>
<feature type="transmembrane region" description="Helical" evidence="6">
    <location>
        <begin position="66"/>
        <end position="85"/>
    </location>
</feature>
<keyword evidence="4 6" id="KW-1133">Transmembrane helix</keyword>
<gene>
    <name evidence="9" type="ORF">AVJ23_01205</name>
</gene>
<evidence type="ECO:0000256" key="4">
    <source>
        <dbReference type="ARBA" id="ARBA00022989"/>
    </source>
</evidence>
<keyword evidence="5 6" id="KW-0472">Membrane</keyword>
<evidence type="ECO:0000259" key="7">
    <source>
        <dbReference type="Pfam" id="PF03772"/>
    </source>
</evidence>
<evidence type="ECO:0000313" key="10">
    <source>
        <dbReference type="Proteomes" id="UP000054396"/>
    </source>
</evidence>